<comment type="caution">
    <text evidence="5">The sequence shown here is derived from an EMBL/GenBank/DDBJ whole genome shotgun (WGS) entry which is preliminary data.</text>
</comment>
<dbReference type="EMBL" id="QKKF02022725">
    <property type="protein sequence ID" value="RZF38284.1"/>
    <property type="molecule type" value="Genomic_DNA"/>
</dbReference>
<dbReference type="STRING" id="195883.A0A482WXN9"/>
<evidence type="ECO:0000313" key="6">
    <source>
        <dbReference type="Proteomes" id="UP000291343"/>
    </source>
</evidence>
<dbReference type="SMR" id="A0A482WXN9"/>
<feature type="repeat" description="WD" evidence="3">
    <location>
        <begin position="261"/>
        <end position="302"/>
    </location>
</feature>
<dbReference type="InterPro" id="IPR015943">
    <property type="entry name" value="WD40/YVTN_repeat-like_dom_sf"/>
</dbReference>
<keyword evidence="1 3" id="KW-0853">WD repeat</keyword>
<dbReference type="SUPFAM" id="SSF50978">
    <property type="entry name" value="WD40 repeat-like"/>
    <property type="match status" value="1"/>
</dbReference>
<dbReference type="InParanoid" id="A0A482WXN9"/>
<evidence type="ECO:0000256" key="1">
    <source>
        <dbReference type="ARBA" id="ARBA00022574"/>
    </source>
</evidence>
<dbReference type="InterPro" id="IPR036322">
    <property type="entry name" value="WD40_repeat_dom_sf"/>
</dbReference>
<proteinExistence type="predicted"/>
<evidence type="ECO:0000256" key="4">
    <source>
        <dbReference type="SAM" id="MobiDB-lite"/>
    </source>
</evidence>
<evidence type="ECO:0000313" key="5">
    <source>
        <dbReference type="EMBL" id="RZF38284.1"/>
    </source>
</evidence>
<sequence length="565" mass="61230">MAVSVDGGGKEELKTQFITREGTYKMTLSEYSRPNRVGSYNNVQQSTSVRLSFVTVPDPGGNGDRICFNVGRELYVFIYKGVKKAADLPKPIEKKMYKGTYPTCHDFNVKTMSPDSVSLLIGFSTGQVQLIDLVKKDVSKLYNEERFIDKTKVTCIRWVPGSPNSFVVSHSSGQLYVYNEESPCGTSQPHYQPFKQGDGYTVHTCKTKSTRNPLYRWVIGSEGSCVNEFAFSPCGQRLAVVSQDGFLRVFDYSRMELEGCARSYFGGFLCVCWSPDGRYVVVGGEDDLVTVWSYDERRVVARGQGHHSWVSVVAFDPYTTTFPGEESVDRTSGDNSNDCNSVVDTTCYRLGSVGQDTQLCLWDITEDLLRQPVCSRTRSGTHNASFGSGIITTTANTSSATNKCNPTTTGNSIHNRDKESLENNVSTPPPPPPSFTQRLAGLGGGAGGGTGGGGHKRNLSRSVVGATHAQCDDPMRLIGTGACPRFDECPLLEPLICKKIAQERLTALVFREDCFVTACQDGYVYTWTRPPNTGSVAQHIAAAASPSNATVIAVGGGGGGGGTVV</sequence>
<dbReference type="FunCoup" id="A0A482WXN9">
    <property type="interactions" value="209"/>
</dbReference>
<dbReference type="OrthoDB" id="3367at2759"/>
<feature type="compositionally biased region" description="Gly residues" evidence="4">
    <location>
        <begin position="441"/>
        <end position="453"/>
    </location>
</feature>
<keyword evidence="2" id="KW-0677">Repeat</keyword>
<evidence type="ECO:0000256" key="3">
    <source>
        <dbReference type="PROSITE-ProRule" id="PRU00221"/>
    </source>
</evidence>
<evidence type="ECO:0000256" key="2">
    <source>
        <dbReference type="ARBA" id="ARBA00022737"/>
    </source>
</evidence>
<dbReference type="InterPro" id="IPR001680">
    <property type="entry name" value="WD40_rpt"/>
</dbReference>
<feature type="region of interest" description="Disordered" evidence="4">
    <location>
        <begin position="397"/>
        <end position="459"/>
    </location>
</feature>
<reference evidence="5 6" key="1">
    <citation type="journal article" date="2017" name="Gigascience">
        <title>Genome sequence of the small brown planthopper, Laodelphax striatellus.</title>
        <authorList>
            <person name="Zhu J."/>
            <person name="Jiang F."/>
            <person name="Wang X."/>
            <person name="Yang P."/>
            <person name="Bao Y."/>
            <person name="Zhao W."/>
            <person name="Wang W."/>
            <person name="Lu H."/>
            <person name="Wang Q."/>
            <person name="Cui N."/>
            <person name="Li J."/>
            <person name="Chen X."/>
            <person name="Luo L."/>
            <person name="Yu J."/>
            <person name="Kang L."/>
            <person name="Cui F."/>
        </authorList>
    </citation>
    <scope>NUCLEOTIDE SEQUENCE [LARGE SCALE GENOMIC DNA]</scope>
    <source>
        <strain evidence="5">Lst14</strain>
    </source>
</reference>
<dbReference type="Gene3D" id="2.130.10.10">
    <property type="entry name" value="YVTN repeat-like/Quinoprotein amine dehydrogenase"/>
    <property type="match status" value="2"/>
</dbReference>
<dbReference type="InterPro" id="IPR051362">
    <property type="entry name" value="WD_repeat_creC_regulators"/>
</dbReference>
<name>A0A482WXN9_LAOST</name>
<dbReference type="AlphaFoldDB" id="A0A482WXN9"/>
<dbReference type="SMART" id="SM00320">
    <property type="entry name" value="WD40"/>
    <property type="match status" value="5"/>
</dbReference>
<accession>A0A482WXN9</accession>
<organism evidence="5 6">
    <name type="scientific">Laodelphax striatellus</name>
    <name type="common">Small brown planthopper</name>
    <name type="synonym">Delphax striatella</name>
    <dbReference type="NCBI Taxonomy" id="195883"/>
    <lineage>
        <taxon>Eukaryota</taxon>
        <taxon>Metazoa</taxon>
        <taxon>Ecdysozoa</taxon>
        <taxon>Arthropoda</taxon>
        <taxon>Hexapoda</taxon>
        <taxon>Insecta</taxon>
        <taxon>Pterygota</taxon>
        <taxon>Neoptera</taxon>
        <taxon>Paraneoptera</taxon>
        <taxon>Hemiptera</taxon>
        <taxon>Auchenorrhyncha</taxon>
        <taxon>Fulgoroidea</taxon>
        <taxon>Delphacidae</taxon>
        <taxon>Criomorphinae</taxon>
        <taxon>Laodelphax</taxon>
    </lineage>
</organism>
<feature type="compositionally biased region" description="Polar residues" evidence="4">
    <location>
        <begin position="403"/>
        <end position="413"/>
    </location>
</feature>
<dbReference type="PROSITE" id="PS50082">
    <property type="entry name" value="WD_REPEATS_2"/>
    <property type="match status" value="1"/>
</dbReference>
<dbReference type="PANTHER" id="PTHR14107:SF16">
    <property type="entry name" value="AT02583P"/>
    <property type="match status" value="1"/>
</dbReference>
<gene>
    <name evidence="5" type="ORF">LSTR_LSTR009007</name>
</gene>
<protein>
    <submittedName>
        <fullName evidence="5">Uncharacterized protein</fullName>
    </submittedName>
</protein>
<keyword evidence="6" id="KW-1185">Reference proteome</keyword>
<dbReference type="PANTHER" id="PTHR14107">
    <property type="entry name" value="WD REPEAT PROTEIN"/>
    <property type="match status" value="1"/>
</dbReference>
<dbReference type="Proteomes" id="UP000291343">
    <property type="component" value="Unassembled WGS sequence"/>
</dbReference>
<dbReference type="Pfam" id="PF00400">
    <property type="entry name" value="WD40"/>
    <property type="match status" value="2"/>
</dbReference>